<protein>
    <submittedName>
        <fullName evidence="1">Uncharacterized protein</fullName>
    </submittedName>
</protein>
<dbReference type="AlphaFoldDB" id="A0A381VV88"/>
<sequence length="126" mass="15124">VRNRPLFFISFLFLLSTFEANGQEHAKNVQEFSPLKKRVYSFTKLDFITSEGEFNESICTLLIPDLKEDSPPFVAIYYKRDNSQWFTESLYRKRLRFNFKDGVLKLDQSNFWDWFEIAEIKIVVIY</sequence>
<dbReference type="EMBL" id="UINC01009891">
    <property type="protein sequence ID" value="SVA44226.1"/>
    <property type="molecule type" value="Genomic_DNA"/>
</dbReference>
<name>A0A381VV88_9ZZZZ</name>
<reference evidence="1" key="1">
    <citation type="submission" date="2018-05" db="EMBL/GenBank/DDBJ databases">
        <authorList>
            <person name="Lanie J.A."/>
            <person name="Ng W.-L."/>
            <person name="Kazmierczak K.M."/>
            <person name="Andrzejewski T.M."/>
            <person name="Davidsen T.M."/>
            <person name="Wayne K.J."/>
            <person name="Tettelin H."/>
            <person name="Glass J.I."/>
            <person name="Rusch D."/>
            <person name="Podicherti R."/>
            <person name="Tsui H.-C.T."/>
            <person name="Winkler M.E."/>
        </authorList>
    </citation>
    <scope>NUCLEOTIDE SEQUENCE</scope>
</reference>
<gene>
    <name evidence="1" type="ORF">METZ01_LOCUS97080</name>
</gene>
<feature type="non-terminal residue" evidence="1">
    <location>
        <position position="1"/>
    </location>
</feature>
<proteinExistence type="predicted"/>
<organism evidence="1">
    <name type="scientific">marine metagenome</name>
    <dbReference type="NCBI Taxonomy" id="408172"/>
    <lineage>
        <taxon>unclassified sequences</taxon>
        <taxon>metagenomes</taxon>
        <taxon>ecological metagenomes</taxon>
    </lineage>
</organism>
<evidence type="ECO:0000313" key="1">
    <source>
        <dbReference type="EMBL" id="SVA44226.1"/>
    </source>
</evidence>
<accession>A0A381VV88</accession>